<dbReference type="OrthoDB" id="9803322at2"/>
<dbReference type="InterPro" id="IPR050060">
    <property type="entry name" value="Phosphoglucosamine_mutase"/>
</dbReference>
<evidence type="ECO:0000256" key="1">
    <source>
        <dbReference type="ARBA" id="ARBA00001946"/>
    </source>
</evidence>
<dbReference type="CDD" id="cd03088">
    <property type="entry name" value="ManB"/>
    <property type="match status" value="1"/>
</dbReference>
<dbReference type="Gene3D" id="3.30.310.50">
    <property type="entry name" value="Alpha-D-phosphohexomutase, C-terminal domain"/>
    <property type="match status" value="1"/>
</dbReference>
<evidence type="ECO:0000256" key="6">
    <source>
        <dbReference type="ARBA" id="ARBA00023235"/>
    </source>
</evidence>
<feature type="domain" description="Alpha-D-phosphohexomutase alpha/beta/alpha" evidence="7">
    <location>
        <begin position="14"/>
        <end position="138"/>
    </location>
</feature>
<dbReference type="InterPro" id="IPR036900">
    <property type="entry name" value="A-D-PHexomutase_C_sf"/>
</dbReference>
<dbReference type="Gene3D" id="3.40.120.10">
    <property type="entry name" value="Alpha-D-Glucose-1,6-Bisphosphate, subunit A, domain 3"/>
    <property type="match status" value="3"/>
</dbReference>
<dbReference type="Pfam" id="PF02878">
    <property type="entry name" value="PGM_PMM_I"/>
    <property type="match status" value="1"/>
</dbReference>
<dbReference type="InterPro" id="IPR005845">
    <property type="entry name" value="A-D-PHexomutase_a/b/a-II"/>
</dbReference>
<keyword evidence="4" id="KW-0479">Metal-binding</keyword>
<dbReference type="GO" id="GO:0005829">
    <property type="term" value="C:cytosol"/>
    <property type="evidence" value="ECO:0007669"/>
    <property type="project" value="TreeGrafter"/>
</dbReference>
<evidence type="ECO:0000259" key="8">
    <source>
        <dbReference type="Pfam" id="PF02879"/>
    </source>
</evidence>
<dbReference type="InterPro" id="IPR016055">
    <property type="entry name" value="A-D-PHexomutase_a/b/a-I/II/III"/>
</dbReference>
<gene>
    <name evidence="10" type="ORF">AU255_08710</name>
</gene>
<evidence type="ECO:0000256" key="3">
    <source>
        <dbReference type="ARBA" id="ARBA00022553"/>
    </source>
</evidence>
<dbReference type="GO" id="GO:0006048">
    <property type="term" value="P:UDP-N-acetylglucosamine biosynthetic process"/>
    <property type="evidence" value="ECO:0007669"/>
    <property type="project" value="TreeGrafter"/>
</dbReference>
<sequence>MSDIWEQGKMKNKVKFGTSGIRGLVSDMTDKVCYAYTLSFLDYLQSIDAIKEGYTVGIGGDLRSSTPRIMNAVAAAVIDAGYQPVNCGLLPTPALALYGISQGIPTIMVTGSHIPDDRNGIKFNKPDGEVLKQDEQGILAQEPVLNEVLFADESLYKDDYLPTVNKTAEQQYVARYVDFFPEQALAGLKIGVYQHSSVARDLLVSILSSLGAEVLPLGRSDHFISVDTEAIRAEDVLLAKQWTEQYNLDCIVSTDGDADRPLVSDEFGEWLRGDIAGLLVARFLQIDAVVTPVSSNSAVEKCADFAQVVRTRIGSPYVISAMQAIVNAQKVAGYEANGGFLLNTPVFLEDKQLSALPTRDAVIVPLCILLAAKQEKGSIANLLKTLPERYTYSDRITDFPTELSQSVLAKIQTADLNQDAAVFARLFAGQLEAAAGFDFTDGVRVSLANDEIVHLRGSGNAPELRCYTEAGTYSRAKELNKLCIRLMHSWKD</sequence>
<dbReference type="InterPro" id="IPR005846">
    <property type="entry name" value="A-D-PHexomutase_a/b/a-III"/>
</dbReference>
<protein>
    <submittedName>
        <fullName evidence="10">Phosphomannomutase</fullName>
    </submittedName>
</protein>
<dbReference type="InterPro" id="IPR005844">
    <property type="entry name" value="A-D-PHexomutase_a/b/a-I"/>
</dbReference>
<dbReference type="Pfam" id="PF02880">
    <property type="entry name" value="PGM_PMM_III"/>
    <property type="match status" value="1"/>
</dbReference>
<comment type="cofactor">
    <cofactor evidence="1">
        <name>Mg(2+)</name>
        <dbReference type="ChEBI" id="CHEBI:18420"/>
    </cofactor>
</comment>
<dbReference type="SUPFAM" id="SSF53738">
    <property type="entry name" value="Phosphoglucomutase, first 3 domains"/>
    <property type="match status" value="3"/>
</dbReference>
<evidence type="ECO:0000256" key="2">
    <source>
        <dbReference type="ARBA" id="ARBA00010231"/>
    </source>
</evidence>
<keyword evidence="6" id="KW-0413">Isomerase</keyword>
<keyword evidence="5" id="KW-0460">Magnesium</keyword>
<evidence type="ECO:0000313" key="11">
    <source>
        <dbReference type="Proteomes" id="UP000191980"/>
    </source>
</evidence>
<evidence type="ECO:0000313" key="10">
    <source>
        <dbReference type="EMBL" id="OQK17926.1"/>
    </source>
</evidence>
<name>A0A1V8M8U4_9GAMM</name>
<dbReference type="EMBL" id="LPUF01000001">
    <property type="protein sequence ID" value="OQK17926.1"/>
    <property type="molecule type" value="Genomic_DNA"/>
</dbReference>
<dbReference type="AlphaFoldDB" id="A0A1V8M8U4"/>
<dbReference type="PANTHER" id="PTHR42946">
    <property type="entry name" value="PHOSPHOHEXOSE MUTASE"/>
    <property type="match status" value="1"/>
</dbReference>
<dbReference type="GO" id="GO:0004615">
    <property type="term" value="F:phosphomannomutase activity"/>
    <property type="evidence" value="ECO:0007669"/>
    <property type="project" value="TreeGrafter"/>
</dbReference>
<comment type="caution">
    <text evidence="10">The sequence shown here is derived from an EMBL/GenBank/DDBJ whole genome shotgun (WGS) entry which is preliminary data.</text>
</comment>
<dbReference type="Pfam" id="PF02879">
    <property type="entry name" value="PGM_PMM_II"/>
    <property type="match status" value="1"/>
</dbReference>
<proteinExistence type="inferred from homology"/>
<evidence type="ECO:0000256" key="5">
    <source>
        <dbReference type="ARBA" id="ARBA00022842"/>
    </source>
</evidence>
<dbReference type="GO" id="GO:0009252">
    <property type="term" value="P:peptidoglycan biosynthetic process"/>
    <property type="evidence" value="ECO:0007669"/>
    <property type="project" value="TreeGrafter"/>
</dbReference>
<reference evidence="10 11" key="1">
    <citation type="submission" date="2015-12" db="EMBL/GenBank/DDBJ databases">
        <authorList>
            <person name="Shamseldin A."/>
            <person name="Moawad H."/>
            <person name="Abd El-Rahim W.M."/>
            <person name="Sadowsky M.J."/>
        </authorList>
    </citation>
    <scope>NUCLEOTIDE SEQUENCE [LARGE SCALE GENOMIC DNA]</scope>
    <source>
        <strain evidence="10 11">WF1</strain>
    </source>
</reference>
<accession>A0A1V8M8U4</accession>
<dbReference type="RefSeq" id="WP_080522532.1">
    <property type="nucleotide sequence ID" value="NZ_LPUF01000001.1"/>
</dbReference>
<organism evidence="10 11">
    <name type="scientific">Methyloprofundus sedimenti</name>
    <dbReference type="NCBI Taxonomy" id="1420851"/>
    <lineage>
        <taxon>Bacteria</taxon>
        <taxon>Pseudomonadati</taxon>
        <taxon>Pseudomonadota</taxon>
        <taxon>Gammaproteobacteria</taxon>
        <taxon>Methylococcales</taxon>
        <taxon>Methylococcaceae</taxon>
        <taxon>Methyloprofundus</taxon>
    </lineage>
</organism>
<dbReference type="PANTHER" id="PTHR42946:SF1">
    <property type="entry name" value="PHOSPHOGLUCOMUTASE (ALPHA-D-GLUCOSE-1,6-BISPHOSPHATE-DEPENDENT)"/>
    <property type="match status" value="1"/>
</dbReference>
<dbReference type="GO" id="GO:0046872">
    <property type="term" value="F:metal ion binding"/>
    <property type="evidence" value="ECO:0007669"/>
    <property type="project" value="UniProtKB-KW"/>
</dbReference>
<evidence type="ECO:0000259" key="7">
    <source>
        <dbReference type="Pfam" id="PF02878"/>
    </source>
</evidence>
<feature type="domain" description="Alpha-D-phosphohexomutase alpha/beta/alpha" evidence="9">
    <location>
        <begin position="275"/>
        <end position="390"/>
    </location>
</feature>
<dbReference type="SUPFAM" id="SSF55957">
    <property type="entry name" value="Phosphoglucomutase, C-terminal domain"/>
    <property type="match status" value="1"/>
</dbReference>
<feature type="domain" description="Alpha-D-phosphohexomutase alpha/beta/alpha" evidence="8">
    <location>
        <begin position="171"/>
        <end position="266"/>
    </location>
</feature>
<comment type="similarity">
    <text evidence="2">Belongs to the phosphohexose mutase family.</text>
</comment>
<dbReference type="STRING" id="1420851.AU255_08710"/>
<dbReference type="GO" id="GO:0008966">
    <property type="term" value="F:phosphoglucosamine mutase activity"/>
    <property type="evidence" value="ECO:0007669"/>
    <property type="project" value="TreeGrafter"/>
</dbReference>
<keyword evidence="11" id="KW-1185">Reference proteome</keyword>
<evidence type="ECO:0000259" key="9">
    <source>
        <dbReference type="Pfam" id="PF02880"/>
    </source>
</evidence>
<dbReference type="Proteomes" id="UP000191980">
    <property type="component" value="Unassembled WGS sequence"/>
</dbReference>
<evidence type="ECO:0000256" key="4">
    <source>
        <dbReference type="ARBA" id="ARBA00022723"/>
    </source>
</evidence>
<keyword evidence="3" id="KW-0597">Phosphoprotein</keyword>
<dbReference type="GO" id="GO:0005975">
    <property type="term" value="P:carbohydrate metabolic process"/>
    <property type="evidence" value="ECO:0007669"/>
    <property type="project" value="InterPro"/>
</dbReference>